<keyword evidence="2 6" id="KW-0812">Transmembrane</keyword>
<feature type="transmembrane region" description="Helical" evidence="6">
    <location>
        <begin position="87"/>
        <end position="107"/>
    </location>
</feature>
<evidence type="ECO:0000313" key="8">
    <source>
        <dbReference type="EMBL" id="ROV89792.1"/>
    </source>
</evidence>
<dbReference type="GO" id="GO:0005886">
    <property type="term" value="C:plasma membrane"/>
    <property type="evidence" value="ECO:0007669"/>
    <property type="project" value="TreeGrafter"/>
</dbReference>
<dbReference type="STRING" id="252740.A0A423VFK1"/>
<evidence type="ECO:0000256" key="3">
    <source>
        <dbReference type="ARBA" id="ARBA00022989"/>
    </source>
</evidence>
<sequence>MAKPEPTIHDQTNILPTGRLIIVFSALASALLITFIDQQSIGVVLPTIGKDLNTSSTITWAGTSSLIANTAFQVLYGRLSDIFGRKVIIITCLGLLGLGDLLCSFAKTGPQFFAFRGISGVASGGIMALTMMVVSDVTTLKDRGKFMGILGSCVGMGNAVGPFISSAFTEKVTWRALFWLLSLVAAQAHSAKKDRAIVISSRNFLRSLGGAVGLAVASALFSNTLFDKLPSPPAIPQEVVNAIKSSVFSAPDLTGLTEKQKDVVLDTYVEASRSVFYFWVGCIGLAWLLMWFIKDKGLQRKEERIETEQQAEAQGQREDEESGSATVSGDDEVPARDEKTAARGVVVAGGEGKC</sequence>
<dbReference type="InterPro" id="IPR011701">
    <property type="entry name" value="MFS"/>
</dbReference>
<dbReference type="PANTHER" id="PTHR23501:SF78">
    <property type="entry name" value="MAJOR FACILITATOR SUPERFAMILY (MFS) PROFILE DOMAIN-CONTAINING PROTEIN-RELATED"/>
    <property type="match status" value="1"/>
</dbReference>
<feature type="transmembrane region" description="Helical" evidence="6">
    <location>
        <begin position="203"/>
        <end position="221"/>
    </location>
</feature>
<evidence type="ECO:0000256" key="4">
    <source>
        <dbReference type="ARBA" id="ARBA00023136"/>
    </source>
</evidence>
<dbReference type="PANTHER" id="PTHR23501">
    <property type="entry name" value="MAJOR FACILITATOR SUPERFAMILY"/>
    <property type="match status" value="1"/>
</dbReference>
<dbReference type="InterPro" id="IPR036259">
    <property type="entry name" value="MFS_trans_sf"/>
</dbReference>
<evidence type="ECO:0000256" key="6">
    <source>
        <dbReference type="SAM" id="Phobius"/>
    </source>
</evidence>
<feature type="transmembrane region" description="Helical" evidence="6">
    <location>
        <begin position="20"/>
        <end position="37"/>
    </location>
</feature>
<dbReference type="SUPFAM" id="SSF103473">
    <property type="entry name" value="MFS general substrate transporter"/>
    <property type="match status" value="2"/>
</dbReference>
<dbReference type="Proteomes" id="UP000284375">
    <property type="component" value="Unassembled WGS sequence"/>
</dbReference>
<keyword evidence="3 6" id="KW-1133">Transmembrane helix</keyword>
<accession>A0A423VFK1</accession>
<feature type="transmembrane region" description="Helical" evidence="6">
    <location>
        <begin position="146"/>
        <end position="168"/>
    </location>
</feature>
<feature type="transmembrane region" description="Helical" evidence="6">
    <location>
        <begin position="174"/>
        <end position="191"/>
    </location>
</feature>
<feature type="domain" description="Major facilitator superfamily (MFS) profile" evidence="7">
    <location>
        <begin position="23"/>
        <end position="354"/>
    </location>
</feature>
<dbReference type="OrthoDB" id="10021397at2759"/>
<dbReference type="GO" id="GO:0022857">
    <property type="term" value="F:transmembrane transporter activity"/>
    <property type="evidence" value="ECO:0007669"/>
    <property type="project" value="InterPro"/>
</dbReference>
<dbReference type="AlphaFoldDB" id="A0A423VFK1"/>
<evidence type="ECO:0000259" key="7">
    <source>
        <dbReference type="PROSITE" id="PS50850"/>
    </source>
</evidence>
<comment type="subcellular location">
    <subcellularLocation>
        <location evidence="1">Membrane</location>
        <topology evidence="1">Multi-pass membrane protein</topology>
    </subcellularLocation>
</comment>
<reference evidence="8 9" key="1">
    <citation type="submission" date="2015-09" db="EMBL/GenBank/DDBJ databases">
        <title>Host preference determinants of Valsa canker pathogens revealed by comparative genomics.</title>
        <authorList>
            <person name="Yin Z."/>
            <person name="Huang L."/>
        </authorList>
    </citation>
    <scope>NUCLEOTIDE SEQUENCE [LARGE SCALE GENOMIC DNA]</scope>
    <source>
        <strain evidence="8 9">YSFL</strain>
    </source>
</reference>
<evidence type="ECO:0000313" key="9">
    <source>
        <dbReference type="Proteomes" id="UP000284375"/>
    </source>
</evidence>
<dbReference type="Gene3D" id="1.20.1250.20">
    <property type="entry name" value="MFS general substrate transporter like domains"/>
    <property type="match status" value="1"/>
</dbReference>
<evidence type="ECO:0000256" key="2">
    <source>
        <dbReference type="ARBA" id="ARBA00022692"/>
    </source>
</evidence>
<evidence type="ECO:0000256" key="1">
    <source>
        <dbReference type="ARBA" id="ARBA00004141"/>
    </source>
</evidence>
<evidence type="ECO:0000256" key="5">
    <source>
        <dbReference type="SAM" id="MobiDB-lite"/>
    </source>
</evidence>
<dbReference type="PRINTS" id="PR01035">
    <property type="entry name" value="TCRTETA"/>
</dbReference>
<feature type="transmembrane region" description="Helical" evidence="6">
    <location>
        <begin position="113"/>
        <end position="134"/>
    </location>
</feature>
<dbReference type="PROSITE" id="PS50850">
    <property type="entry name" value="MFS"/>
    <property type="match status" value="1"/>
</dbReference>
<dbReference type="Pfam" id="PF07690">
    <property type="entry name" value="MFS_1"/>
    <property type="match status" value="1"/>
</dbReference>
<keyword evidence="9" id="KW-1185">Reference proteome</keyword>
<name>A0A423VFK1_CYTCH</name>
<organism evidence="8 9">
    <name type="scientific">Cytospora chrysosperma</name>
    <name type="common">Cytospora canker fungus</name>
    <name type="synonym">Sphaeria chrysosperma</name>
    <dbReference type="NCBI Taxonomy" id="252740"/>
    <lineage>
        <taxon>Eukaryota</taxon>
        <taxon>Fungi</taxon>
        <taxon>Dikarya</taxon>
        <taxon>Ascomycota</taxon>
        <taxon>Pezizomycotina</taxon>
        <taxon>Sordariomycetes</taxon>
        <taxon>Sordariomycetidae</taxon>
        <taxon>Diaporthales</taxon>
        <taxon>Cytosporaceae</taxon>
        <taxon>Cytospora</taxon>
    </lineage>
</organism>
<feature type="transmembrane region" description="Helical" evidence="6">
    <location>
        <begin position="57"/>
        <end position="75"/>
    </location>
</feature>
<dbReference type="InterPro" id="IPR001958">
    <property type="entry name" value="Tet-R_TetA/multi-R_MdtG-like"/>
</dbReference>
<dbReference type="EMBL" id="LJZO01000055">
    <property type="protein sequence ID" value="ROV89792.1"/>
    <property type="molecule type" value="Genomic_DNA"/>
</dbReference>
<proteinExistence type="predicted"/>
<gene>
    <name evidence="8" type="ORF">VSDG_08605</name>
</gene>
<feature type="transmembrane region" description="Helical" evidence="6">
    <location>
        <begin position="275"/>
        <end position="293"/>
    </location>
</feature>
<protein>
    <recommendedName>
        <fullName evidence="7">Major facilitator superfamily (MFS) profile domain-containing protein</fullName>
    </recommendedName>
</protein>
<dbReference type="InterPro" id="IPR020846">
    <property type="entry name" value="MFS_dom"/>
</dbReference>
<keyword evidence="4 6" id="KW-0472">Membrane</keyword>
<comment type="caution">
    <text evidence="8">The sequence shown here is derived from an EMBL/GenBank/DDBJ whole genome shotgun (WGS) entry which is preliminary data.</text>
</comment>
<feature type="region of interest" description="Disordered" evidence="5">
    <location>
        <begin position="304"/>
        <end position="354"/>
    </location>
</feature>